<dbReference type="GO" id="GO:0005886">
    <property type="term" value="C:plasma membrane"/>
    <property type="evidence" value="ECO:0007669"/>
    <property type="project" value="UniProtKB-SubCell"/>
</dbReference>
<dbReference type="InterPro" id="IPR004995">
    <property type="entry name" value="Spore_Ger"/>
</dbReference>
<dbReference type="PANTHER" id="PTHR22550:SF5">
    <property type="entry name" value="LEUCINE ZIPPER PROTEIN 4"/>
    <property type="match status" value="1"/>
</dbReference>
<evidence type="ECO:0000313" key="6">
    <source>
        <dbReference type="EMBL" id="AZU61771.1"/>
    </source>
</evidence>
<dbReference type="PIRSF" id="PIRSF005690">
    <property type="entry name" value="GerBA"/>
    <property type="match status" value="1"/>
</dbReference>
<evidence type="ECO:0000256" key="5">
    <source>
        <dbReference type="SAM" id="Phobius"/>
    </source>
</evidence>
<dbReference type="AlphaFoldDB" id="A0A3Q9QVZ4"/>
<dbReference type="Pfam" id="PF03323">
    <property type="entry name" value="GerA"/>
    <property type="match status" value="1"/>
</dbReference>
<keyword evidence="7" id="KW-1185">Reference proteome</keyword>
<keyword evidence="3 4" id="KW-0472">Membrane</keyword>
<feature type="transmembrane region" description="Helical" evidence="5">
    <location>
        <begin position="234"/>
        <end position="252"/>
    </location>
</feature>
<proteinExistence type="inferred from homology"/>
<keyword evidence="5" id="KW-0812">Transmembrane</keyword>
<dbReference type="STRING" id="1193713.GCA_001636315_04632"/>
<dbReference type="InterPro" id="IPR050768">
    <property type="entry name" value="UPF0353/GerABKA_families"/>
</dbReference>
<evidence type="ECO:0000256" key="4">
    <source>
        <dbReference type="PIRNR" id="PIRNR005690"/>
    </source>
</evidence>
<evidence type="ECO:0000256" key="3">
    <source>
        <dbReference type="ARBA" id="ARBA00023136"/>
    </source>
</evidence>
<feature type="transmembrane region" description="Helical" evidence="5">
    <location>
        <begin position="365"/>
        <end position="386"/>
    </location>
</feature>
<dbReference type="KEGG" id="nmk:CHR53_11040"/>
<sequence length="444" mass="49649">MPTIEVEQIKEKLKSKIPKAVDVVFKELHTKEKYMESFYIKTISDEAVLHDKLFKPFFEQQHPDEFKNYLESIPQIKSYETEEKAINDFLNGVAILFYQDSVLLFDSKVDRNNSVLDTTVETTIQGPQSGLSESLPTNLGLIRKRYPEPYLNVEGMTVGKISKTEVIILHDTRYADPDTLKRIKAFLSSLDIQMFQSGEQLLDSIKKSNRALFPLMLVTERPDRVAVNLATGKVILLVAGSPFAVVLPTVMKDFMASMADIYQTYWVGRFLQLLRYIGFIISVCLPGLYVATTSYNPEIYRVQLALSIAGSRNAVPYPSFIEVLLMLFMMEMLTEASIRLPKAIGPTATTVGGLILGQAATEAGLVSNIMIIIVSAVAISNFVVPINAFSFSVRVVKYFILASATFFGLVGVVLGFLIFIAYLVKLDSFGEPFLTLVQSKPHKE</sequence>
<comment type="subcellular location">
    <subcellularLocation>
        <location evidence="4">Cell membrane</location>
    </subcellularLocation>
    <subcellularLocation>
        <location evidence="1">Membrane</location>
        <topology evidence="1">Multi-pass membrane protein</topology>
    </subcellularLocation>
</comment>
<dbReference type="GO" id="GO:0009847">
    <property type="term" value="P:spore germination"/>
    <property type="evidence" value="ECO:0007669"/>
    <property type="project" value="UniProtKB-UniRule"/>
</dbReference>
<protein>
    <submittedName>
        <fullName evidence="6">Spore germination protein</fullName>
    </submittedName>
</protein>
<feature type="transmembrane region" description="Helical" evidence="5">
    <location>
        <begin position="398"/>
        <end position="424"/>
    </location>
</feature>
<evidence type="ECO:0000256" key="1">
    <source>
        <dbReference type="ARBA" id="ARBA00004141"/>
    </source>
</evidence>
<feature type="transmembrane region" description="Helical" evidence="5">
    <location>
        <begin position="273"/>
        <end position="295"/>
    </location>
</feature>
<dbReference type="PANTHER" id="PTHR22550">
    <property type="entry name" value="SPORE GERMINATION PROTEIN"/>
    <property type="match status" value="1"/>
</dbReference>
<reference evidence="6 7" key="1">
    <citation type="submission" date="2017-07" db="EMBL/GenBank/DDBJ databases">
        <title>The complete genome sequence of Bacillus mesonae strain H20-5, an efficient strain improving plant abiotic stress resistance.</title>
        <authorList>
            <person name="Kim S.Y."/>
            <person name="Song H."/>
            <person name="Sang M.K."/>
            <person name="Weon H.-Y."/>
            <person name="Song J."/>
        </authorList>
    </citation>
    <scope>NUCLEOTIDE SEQUENCE [LARGE SCALE GENOMIC DNA]</scope>
    <source>
        <strain evidence="6 7">H20-5</strain>
    </source>
</reference>
<dbReference type="Proteomes" id="UP000282892">
    <property type="component" value="Chromosome"/>
</dbReference>
<feature type="transmembrane region" description="Helical" evidence="5">
    <location>
        <begin position="315"/>
        <end position="333"/>
    </location>
</feature>
<dbReference type="RefSeq" id="WP_127486551.1">
    <property type="nucleotide sequence ID" value="NZ_CP022572.1"/>
</dbReference>
<name>A0A3Q9QVZ4_9BACI</name>
<organism evidence="6 7">
    <name type="scientific">Neobacillus mesonae</name>
    <dbReference type="NCBI Taxonomy" id="1193713"/>
    <lineage>
        <taxon>Bacteria</taxon>
        <taxon>Bacillati</taxon>
        <taxon>Bacillota</taxon>
        <taxon>Bacilli</taxon>
        <taxon>Bacillales</taxon>
        <taxon>Bacillaceae</taxon>
        <taxon>Neobacillus</taxon>
    </lineage>
</organism>
<gene>
    <name evidence="6" type="ORF">CHR53_11040</name>
</gene>
<comment type="similarity">
    <text evidence="2 4">Belongs to the GerABKA family.</text>
</comment>
<dbReference type="EMBL" id="CP022572">
    <property type="protein sequence ID" value="AZU61771.1"/>
    <property type="molecule type" value="Genomic_DNA"/>
</dbReference>
<keyword evidence="5" id="KW-1133">Transmembrane helix</keyword>
<evidence type="ECO:0000313" key="7">
    <source>
        <dbReference type="Proteomes" id="UP000282892"/>
    </source>
</evidence>
<evidence type="ECO:0000256" key="2">
    <source>
        <dbReference type="ARBA" id="ARBA00005278"/>
    </source>
</evidence>
<accession>A0A3Q9QVZ4</accession>
<dbReference type="OrthoDB" id="1726708at2"/>